<sequence>MKHIIILLLLCTVSCRPQDKNNVQSKNNSMEKKKEITPIMYGLAFNSYLPFEVYLDDIPVKKWYRNSLNTFIDLNPYLLGNGEHTIKVVLLPDTGQEDMLIEPKDMVMNKLKLVRFEKQTVPGMSRAKNYTELRSFDFPKLDAPVPRLEQEWDIDITDLPYELEGWRNSQDLRLMDSKELEKKVVGFYENLIELLDKGEVDTYMNMLSKFYDETDTVEYLSKKESQQEKDEIRQELINESKGYMQPLTNYSVFIYANGRLVTLERTDTKNLGEPALRTKKPNGEEVFYYTYLHLPNDSNEFEIIR</sequence>
<dbReference type="AlphaFoldDB" id="A0A1M6PL09"/>
<keyword evidence="2" id="KW-1185">Reference proteome</keyword>
<gene>
    <name evidence="1" type="ORF">SAMN04488513_1253</name>
</gene>
<accession>A0A1M6PL09</accession>
<protein>
    <submittedName>
        <fullName evidence="1">Uncharacterized protein</fullName>
    </submittedName>
</protein>
<proteinExistence type="predicted"/>
<dbReference type="Proteomes" id="UP000184543">
    <property type="component" value="Unassembled WGS sequence"/>
</dbReference>
<dbReference type="STRING" id="192903.SAMN04488513_1253"/>
<dbReference type="EMBL" id="FQYU01000025">
    <property type="protein sequence ID" value="SHK08565.1"/>
    <property type="molecule type" value="Genomic_DNA"/>
</dbReference>
<dbReference type="RefSeq" id="WP_072996069.1">
    <property type="nucleotide sequence ID" value="NZ_FQYU01000025.1"/>
</dbReference>
<evidence type="ECO:0000313" key="2">
    <source>
        <dbReference type="Proteomes" id="UP000184543"/>
    </source>
</evidence>
<evidence type="ECO:0000313" key="1">
    <source>
        <dbReference type="EMBL" id="SHK08565.1"/>
    </source>
</evidence>
<name>A0A1M6PL09_9FLAO</name>
<organism evidence="1 2">
    <name type="scientific">Pseudozobellia thermophila</name>
    <dbReference type="NCBI Taxonomy" id="192903"/>
    <lineage>
        <taxon>Bacteria</taxon>
        <taxon>Pseudomonadati</taxon>
        <taxon>Bacteroidota</taxon>
        <taxon>Flavobacteriia</taxon>
        <taxon>Flavobacteriales</taxon>
        <taxon>Flavobacteriaceae</taxon>
        <taxon>Pseudozobellia</taxon>
    </lineage>
</organism>
<reference evidence="2" key="1">
    <citation type="submission" date="2016-11" db="EMBL/GenBank/DDBJ databases">
        <authorList>
            <person name="Varghese N."/>
            <person name="Submissions S."/>
        </authorList>
    </citation>
    <scope>NUCLEOTIDE SEQUENCE [LARGE SCALE GENOMIC DNA]</scope>
    <source>
        <strain evidence="2">DSM 19858</strain>
    </source>
</reference>